<dbReference type="InterPro" id="IPR011576">
    <property type="entry name" value="Pyridox_Oxase_N"/>
</dbReference>
<evidence type="ECO:0000313" key="3">
    <source>
        <dbReference type="Proteomes" id="UP000732619"/>
    </source>
</evidence>
<gene>
    <name evidence="2" type="ORF">E7Z75_00325</name>
</gene>
<dbReference type="Pfam" id="PF13237">
    <property type="entry name" value="Fer4_10"/>
    <property type="match status" value="1"/>
</dbReference>
<dbReference type="Gene3D" id="2.30.110.10">
    <property type="entry name" value="Electron Transport, Fmn-binding Protein, Chain A"/>
    <property type="match status" value="1"/>
</dbReference>
<comment type="caution">
    <text evidence="2">The sequence shown here is derived from an EMBL/GenBank/DDBJ whole genome shotgun (WGS) entry which is preliminary data.</text>
</comment>
<reference evidence="2" key="1">
    <citation type="submission" date="2019-04" db="EMBL/GenBank/DDBJ databases">
        <title>Evolution of Biomass-Degrading Anaerobic Consortia Revealed by Metagenomics.</title>
        <authorList>
            <person name="Peng X."/>
        </authorList>
    </citation>
    <scope>NUCLEOTIDE SEQUENCE</scope>
    <source>
        <strain evidence="2">SIG14</strain>
    </source>
</reference>
<evidence type="ECO:0000259" key="1">
    <source>
        <dbReference type="PROSITE" id="PS51379"/>
    </source>
</evidence>
<protein>
    <submittedName>
        <fullName evidence="2">4Fe-4S dicluster domain-containing protein</fullName>
    </submittedName>
</protein>
<proteinExistence type="predicted"/>
<name>A0A8T3VJ69_METOL</name>
<dbReference type="SUPFAM" id="SSF54862">
    <property type="entry name" value="4Fe-4S ferredoxins"/>
    <property type="match status" value="1"/>
</dbReference>
<dbReference type="Gene3D" id="3.30.70.20">
    <property type="match status" value="1"/>
</dbReference>
<dbReference type="PROSITE" id="PS51379">
    <property type="entry name" value="4FE4S_FER_2"/>
    <property type="match status" value="2"/>
</dbReference>
<dbReference type="InterPro" id="IPR012349">
    <property type="entry name" value="Split_barrel_FMN-bd"/>
</dbReference>
<organism evidence="2 3">
    <name type="scientific">Methanobrevibacter olleyae</name>
    <dbReference type="NCBI Taxonomy" id="294671"/>
    <lineage>
        <taxon>Archaea</taxon>
        <taxon>Methanobacteriati</taxon>
        <taxon>Methanobacteriota</taxon>
        <taxon>Methanomada group</taxon>
        <taxon>Methanobacteria</taxon>
        <taxon>Methanobacteriales</taxon>
        <taxon>Methanobacteriaceae</taxon>
        <taxon>Methanobrevibacter</taxon>
    </lineage>
</organism>
<feature type="domain" description="4Fe-4S ferredoxin-type" evidence="1">
    <location>
        <begin position="150"/>
        <end position="174"/>
    </location>
</feature>
<dbReference type="GO" id="GO:0016491">
    <property type="term" value="F:oxidoreductase activity"/>
    <property type="evidence" value="ECO:0007669"/>
    <property type="project" value="UniProtKB-ARBA"/>
</dbReference>
<accession>A0A8T3VJ69</accession>
<dbReference type="Proteomes" id="UP000732619">
    <property type="component" value="Unassembled WGS sequence"/>
</dbReference>
<feature type="domain" description="4Fe-4S ferredoxin-type" evidence="1">
    <location>
        <begin position="177"/>
        <end position="206"/>
    </location>
</feature>
<sequence length="206" mass="23897">MIKMISKKDCLRQVREVIDGVLSTVDEDGNPQSRIIDIMLIDDETVYFLTARGKDVYKEIIAHPQVSYLNLKDNKSIRITGMAKKLDNQKEWIDKMFEENRYMNNVYPGDARYILEPFCIEKGEIEVFDLTQKPIYREKFSIGDWKTKEKGYKISEECIECGICKDLCPQQVISEGTPFEIAQNHCLHCGLCYENCPSEAIEKIHP</sequence>
<dbReference type="SUPFAM" id="SSF50475">
    <property type="entry name" value="FMN-binding split barrel"/>
    <property type="match status" value="1"/>
</dbReference>
<dbReference type="PROSITE" id="PS00198">
    <property type="entry name" value="4FE4S_FER_1"/>
    <property type="match status" value="2"/>
</dbReference>
<dbReference type="AlphaFoldDB" id="A0A8T3VJ69"/>
<dbReference type="InterPro" id="IPR017896">
    <property type="entry name" value="4Fe4S_Fe-S-bd"/>
</dbReference>
<evidence type="ECO:0000313" key="2">
    <source>
        <dbReference type="EMBL" id="MBE6511584.1"/>
    </source>
</evidence>
<dbReference type="EMBL" id="SUTG01000001">
    <property type="protein sequence ID" value="MBE6511584.1"/>
    <property type="molecule type" value="Genomic_DNA"/>
</dbReference>
<dbReference type="InterPro" id="IPR017900">
    <property type="entry name" value="4Fe4S_Fe_S_CS"/>
</dbReference>
<dbReference type="Pfam" id="PF01243">
    <property type="entry name" value="PNPOx_N"/>
    <property type="match status" value="1"/>
</dbReference>